<comment type="caution">
    <text evidence="5">The sequence shown here is derived from an EMBL/GenBank/DDBJ whole genome shotgun (WGS) entry which is preliminary data.</text>
</comment>
<dbReference type="RefSeq" id="WP_390307424.1">
    <property type="nucleotide sequence ID" value="NZ_JBHRRZ010000036.1"/>
</dbReference>
<evidence type="ECO:0000313" key="6">
    <source>
        <dbReference type="Proteomes" id="UP001595387"/>
    </source>
</evidence>
<dbReference type="SMART" id="SM00382">
    <property type="entry name" value="AAA"/>
    <property type="match status" value="1"/>
</dbReference>
<dbReference type="SUPFAM" id="SSF52540">
    <property type="entry name" value="P-loop containing nucleoside triphosphate hydrolases"/>
    <property type="match status" value="1"/>
</dbReference>
<dbReference type="Pfam" id="PF08402">
    <property type="entry name" value="TOBE_2"/>
    <property type="match status" value="1"/>
</dbReference>
<evidence type="ECO:0000313" key="5">
    <source>
        <dbReference type="EMBL" id="MFC2949455.1"/>
    </source>
</evidence>
<evidence type="ECO:0000256" key="1">
    <source>
        <dbReference type="ARBA" id="ARBA00022448"/>
    </source>
</evidence>
<keyword evidence="1" id="KW-0813">Transport</keyword>
<dbReference type="Proteomes" id="UP001595387">
    <property type="component" value="Unassembled WGS sequence"/>
</dbReference>
<dbReference type="GO" id="GO:0005524">
    <property type="term" value="F:ATP binding"/>
    <property type="evidence" value="ECO:0007669"/>
    <property type="project" value="UniProtKB-KW"/>
</dbReference>
<dbReference type="InterPro" id="IPR008995">
    <property type="entry name" value="Mo/tungstate-bd_C_term_dom"/>
</dbReference>
<dbReference type="InterPro" id="IPR013611">
    <property type="entry name" value="Transp-assoc_OB_typ2"/>
</dbReference>
<evidence type="ECO:0000256" key="2">
    <source>
        <dbReference type="ARBA" id="ARBA00022741"/>
    </source>
</evidence>
<dbReference type="EMBL" id="JBHRRZ010000036">
    <property type="protein sequence ID" value="MFC2949455.1"/>
    <property type="molecule type" value="Genomic_DNA"/>
</dbReference>
<dbReference type="SUPFAM" id="SSF50331">
    <property type="entry name" value="MOP-like"/>
    <property type="match status" value="1"/>
</dbReference>
<dbReference type="Gene3D" id="3.40.50.300">
    <property type="entry name" value="P-loop containing nucleotide triphosphate hydrolases"/>
    <property type="match status" value="1"/>
</dbReference>
<dbReference type="InterPro" id="IPR050093">
    <property type="entry name" value="ABC_SmlMolc_Importer"/>
</dbReference>
<dbReference type="InterPro" id="IPR017871">
    <property type="entry name" value="ABC_transporter-like_CS"/>
</dbReference>
<dbReference type="Pfam" id="PF00005">
    <property type="entry name" value="ABC_tran"/>
    <property type="match status" value="1"/>
</dbReference>
<name>A0ABV7A999_9BACI</name>
<dbReference type="Gene3D" id="2.40.50.140">
    <property type="entry name" value="Nucleic acid-binding proteins"/>
    <property type="match status" value="1"/>
</dbReference>
<evidence type="ECO:0000259" key="4">
    <source>
        <dbReference type="PROSITE" id="PS50893"/>
    </source>
</evidence>
<accession>A0ABV7A999</accession>
<dbReference type="InterPro" id="IPR003593">
    <property type="entry name" value="AAA+_ATPase"/>
</dbReference>
<proteinExistence type="predicted"/>
<dbReference type="PROSITE" id="PS50893">
    <property type="entry name" value="ABC_TRANSPORTER_2"/>
    <property type="match status" value="1"/>
</dbReference>
<keyword evidence="3 5" id="KW-0067">ATP-binding</keyword>
<dbReference type="InterPro" id="IPR003439">
    <property type="entry name" value="ABC_transporter-like_ATP-bd"/>
</dbReference>
<feature type="domain" description="ABC transporter" evidence="4">
    <location>
        <begin position="2"/>
        <end position="240"/>
    </location>
</feature>
<organism evidence="5 6">
    <name type="scientific">Virgibacillus sediminis</name>
    <dbReference type="NCBI Taxonomy" id="202260"/>
    <lineage>
        <taxon>Bacteria</taxon>
        <taxon>Bacillati</taxon>
        <taxon>Bacillota</taxon>
        <taxon>Bacilli</taxon>
        <taxon>Bacillales</taxon>
        <taxon>Bacillaceae</taxon>
        <taxon>Virgibacillus</taxon>
    </lineage>
</organism>
<dbReference type="Gene3D" id="2.40.50.100">
    <property type="match status" value="1"/>
</dbReference>
<dbReference type="PANTHER" id="PTHR42781:SF4">
    <property type="entry name" value="SPERMIDINE_PUTRESCINE IMPORT ATP-BINDING PROTEIN POTA"/>
    <property type="match status" value="1"/>
</dbReference>
<dbReference type="InterPro" id="IPR027417">
    <property type="entry name" value="P-loop_NTPase"/>
</dbReference>
<evidence type="ECO:0000256" key="3">
    <source>
        <dbReference type="ARBA" id="ARBA00022840"/>
    </source>
</evidence>
<dbReference type="PROSITE" id="PS00211">
    <property type="entry name" value="ABC_TRANSPORTER_1"/>
    <property type="match status" value="1"/>
</dbReference>
<dbReference type="PANTHER" id="PTHR42781">
    <property type="entry name" value="SPERMIDINE/PUTRESCINE IMPORT ATP-BINDING PROTEIN POTA"/>
    <property type="match status" value="1"/>
</dbReference>
<dbReference type="InterPro" id="IPR012340">
    <property type="entry name" value="NA-bd_OB-fold"/>
</dbReference>
<protein>
    <submittedName>
        <fullName evidence="5">ABC transporter ATP-binding protein</fullName>
    </submittedName>
</protein>
<keyword evidence="6" id="KW-1185">Reference proteome</keyword>
<gene>
    <name evidence="5" type="ORF">ACFODW_14130</name>
</gene>
<keyword evidence="2" id="KW-0547">Nucleotide-binding</keyword>
<sequence>MINIQQVTKKYGDFTALEGIDVAIDSGEFVAILGPSGCGKTTLLKLLAGFMKPTAGQIEMDGSVVGSRHQLIPPEKRNIGMVFQSFALWPHMTVAEHVEFSLRYHTNSKRLAKKNRIARINDVLTMVGLEQLAQRYPSELSGGQKQRVSLARAIAALPNVLLMDEPLSALDVELRMEMRKEIQSIHRRTNASVVFVTHDQGEALAMADKIIVMNKGKVEQIASPEIIYTKPETEFVAQFVGKCDLVKGSWKGNHFIPEEYLWVRWQDTGVSESLKKKGVYPVRPEQWLLSRDKSEGLRGEVLFAQYQGKEIHYTVQADNGIWTVHTSVYESRFQPGDTVTLTLKTDNEHEQLQPAISG</sequence>
<reference evidence="6" key="1">
    <citation type="journal article" date="2019" name="Int. J. Syst. Evol. Microbiol.">
        <title>The Global Catalogue of Microorganisms (GCM) 10K type strain sequencing project: providing services to taxonomists for standard genome sequencing and annotation.</title>
        <authorList>
            <consortium name="The Broad Institute Genomics Platform"/>
            <consortium name="The Broad Institute Genome Sequencing Center for Infectious Disease"/>
            <person name="Wu L."/>
            <person name="Ma J."/>
        </authorList>
    </citation>
    <scope>NUCLEOTIDE SEQUENCE [LARGE SCALE GENOMIC DNA]</scope>
    <source>
        <strain evidence="6">KCTC 13193</strain>
    </source>
</reference>